<reference evidence="5" key="1">
    <citation type="submission" date="2019-01" db="EMBL/GenBank/DDBJ databases">
        <title>Genomic analysis of Salicibibacter sp. NKC3-5.</title>
        <authorList>
            <person name="Oh Y.J."/>
        </authorList>
    </citation>
    <scope>NUCLEOTIDE SEQUENCE [LARGE SCALE GENOMIC DNA]</scope>
    <source>
        <strain evidence="5">NKC3-5</strain>
    </source>
</reference>
<dbReference type="Gene3D" id="3.40.50.150">
    <property type="entry name" value="Vaccinia Virus protein VP39"/>
    <property type="match status" value="1"/>
</dbReference>
<name>A0A514LH06_9BACI</name>
<dbReference type="KEGG" id="sale:EPH95_06245"/>
<dbReference type="RefSeq" id="WP_142088284.1">
    <property type="nucleotide sequence ID" value="NZ_CP035485.1"/>
</dbReference>
<dbReference type="OrthoDB" id="9760689at2"/>
<dbReference type="CDD" id="cd02440">
    <property type="entry name" value="AdoMet_MTases"/>
    <property type="match status" value="1"/>
</dbReference>
<dbReference type="GO" id="GO:0008168">
    <property type="term" value="F:methyltransferase activity"/>
    <property type="evidence" value="ECO:0007669"/>
    <property type="project" value="UniProtKB-KW"/>
</dbReference>
<keyword evidence="1 4" id="KW-0489">Methyltransferase</keyword>
<organism evidence="4 5">
    <name type="scientific">Salicibibacter halophilus</name>
    <dbReference type="NCBI Taxonomy" id="2502791"/>
    <lineage>
        <taxon>Bacteria</taxon>
        <taxon>Bacillati</taxon>
        <taxon>Bacillota</taxon>
        <taxon>Bacilli</taxon>
        <taxon>Bacillales</taxon>
        <taxon>Bacillaceae</taxon>
        <taxon>Salicibibacter</taxon>
    </lineage>
</organism>
<evidence type="ECO:0000256" key="2">
    <source>
        <dbReference type="ARBA" id="ARBA00022679"/>
    </source>
</evidence>
<accession>A0A514LH06</accession>
<keyword evidence="2 4" id="KW-0808">Transferase</keyword>
<dbReference type="GO" id="GO:0032259">
    <property type="term" value="P:methylation"/>
    <property type="evidence" value="ECO:0007669"/>
    <property type="project" value="UniProtKB-KW"/>
</dbReference>
<dbReference type="AlphaFoldDB" id="A0A514LH06"/>
<dbReference type="InterPro" id="IPR029063">
    <property type="entry name" value="SAM-dependent_MTases_sf"/>
</dbReference>
<proteinExistence type="predicted"/>
<dbReference type="Pfam" id="PF13649">
    <property type="entry name" value="Methyltransf_25"/>
    <property type="match status" value="1"/>
</dbReference>
<dbReference type="SUPFAM" id="SSF53335">
    <property type="entry name" value="S-adenosyl-L-methionine-dependent methyltransferases"/>
    <property type="match status" value="1"/>
</dbReference>
<dbReference type="PANTHER" id="PTHR43861">
    <property type="entry name" value="TRANS-ACONITATE 2-METHYLTRANSFERASE-RELATED"/>
    <property type="match status" value="1"/>
</dbReference>
<dbReference type="PANTHER" id="PTHR43861:SF1">
    <property type="entry name" value="TRANS-ACONITATE 2-METHYLTRANSFERASE"/>
    <property type="match status" value="1"/>
</dbReference>
<evidence type="ECO:0000256" key="1">
    <source>
        <dbReference type="ARBA" id="ARBA00022603"/>
    </source>
</evidence>
<dbReference type="Proteomes" id="UP000319756">
    <property type="component" value="Chromosome"/>
</dbReference>
<dbReference type="EMBL" id="CP035485">
    <property type="protein sequence ID" value="QDI90825.1"/>
    <property type="molecule type" value="Genomic_DNA"/>
</dbReference>
<gene>
    <name evidence="4" type="ORF">EPH95_06245</name>
</gene>
<protein>
    <submittedName>
        <fullName evidence="4">Class I SAM-dependent methyltransferase</fullName>
    </submittedName>
</protein>
<sequence>MDQKWDESDTELFLRYGRVFIPERDELEKAFIDLIPANHDEELVVVDIAAGGGWLTETIVSTFPKAHVIALDGSSEMLDYTKDQLNQYADRLEFRHFDLFDDSWLKGLPNNIRCFVSSLAIHHLDLKQKQDLFKKLYLNLQENGALLIADILKPVNEIGRRSMSRSWDEVTKKQSLDLEDNLQAYEYFLNAEWNLFEHPDDPVDKPSTLLEQLNALEQAGFSDVDAWWVKAGHALFGGYK</sequence>
<evidence type="ECO:0000259" key="3">
    <source>
        <dbReference type="Pfam" id="PF13649"/>
    </source>
</evidence>
<evidence type="ECO:0000313" key="4">
    <source>
        <dbReference type="EMBL" id="QDI90825.1"/>
    </source>
</evidence>
<evidence type="ECO:0000313" key="5">
    <source>
        <dbReference type="Proteomes" id="UP000319756"/>
    </source>
</evidence>
<feature type="domain" description="Methyltransferase" evidence="3">
    <location>
        <begin position="45"/>
        <end position="144"/>
    </location>
</feature>
<keyword evidence="5" id="KW-1185">Reference proteome</keyword>
<dbReference type="InterPro" id="IPR041698">
    <property type="entry name" value="Methyltransf_25"/>
</dbReference>